<feature type="non-terminal residue" evidence="1">
    <location>
        <position position="244"/>
    </location>
</feature>
<sequence length="244" mass="26670">MGLVGITKKSDTVWLLEGEWDGMAMSEVLDKTHAEDSVYAVCGAGSFPKDAAELFHGKIVNIIFDHDEAGIKGESRTGNLIAGHASKVRYLHWTKTLPEGFDLRDMYREVQNSALKVMAFIHANMKDHPRAEVEKKESEDAVEMPTGPGLAPDTVLREFRKWLHVREPNILSVIFGAIMANRLNGDPLWLFVVGPPGSMKTEVLMSTVESPLIMSTTSLTVPALISGANTMGGDPSLIPKLDGK</sequence>
<proteinExistence type="predicted"/>
<gene>
    <name evidence="1" type="ORF">S01H1_71980</name>
</gene>
<dbReference type="SUPFAM" id="SSF56731">
    <property type="entry name" value="DNA primase core"/>
    <property type="match status" value="1"/>
</dbReference>
<organism evidence="1">
    <name type="scientific">marine sediment metagenome</name>
    <dbReference type="NCBI Taxonomy" id="412755"/>
    <lineage>
        <taxon>unclassified sequences</taxon>
        <taxon>metagenomes</taxon>
        <taxon>ecological metagenomes</taxon>
    </lineage>
</organism>
<dbReference type="InterPro" id="IPR034154">
    <property type="entry name" value="TOPRIM_DnaG/twinkle"/>
</dbReference>
<evidence type="ECO:0000313" key="1">
    <source>
        <dbReference type="EMBL" id="GAG31428.1"/>
    </source>
</evidence>
<reference evidence="1" key="1">
    <citation type="journal article" date="2014" name="Front. Microbiol.">
        <title>High frequency of phylogenetically diverse reductive dehalogenase-homologous genes in deep subseafloor sedimentary metagenomes.</title>
        <authorList>
            <person name="Kawai M."/>
            <person name="Futagami T."/>
            <person name="Toyoda A."/>
            <person name="Takaki Y."/>
            <person name="Nishi S."/>
            <person name="Hori S."/>
            <person name="Arai W."/>
            <person name="Tsubouchi T."/>
            <person name="Morono Y."/>
            <person name="Uchiyama I."/>
            <person name="Ito T."/>
            <person name="Fujiyama A."/>
            <person name="Inagaki F."/>
            <person name="Takami H."/>
        </authorList>
    </citation>
    <scope>NUCLEOTIDE SEQUENCE</scope>
    <source>
        <strain evidence="1">Expedition CK06-06</strain>
    </source>
</reference>
<dbReference type="AlphaFoldDB" id="X0X457"/>
<protein>
    <recommendedName>
        <fullName evidence="2">Toprim domain-containing protein</fullName>
    </recommendedName>
</protein>
<comment type="caution">
    <text evidence="1">The sequence shown here is derived from an EMBL/GenBank/DDBJ whole genome shotgun (WGS) entry which is preliminary data.</text>
</comment>
<dbReference type="Gene3D" id="3.40.1360.10">
    <property type="match status" value="1"/>
</dbReference>
<name>X0X457_9ZZZZ</name>
<dbReference type="EMBL" id="BARS01047968">
    <property type="protein sequence ID" value="GAG31428.1"/>
    <property type="molecule type" value="Genomic_DNA"/>
</dbReference>
<evidence type="ECO:0008006" key="2">
    <source>
        <dbReference type="Google" id="ProtNLM"/>
    </source>
</evidence>
<accession>X0X457</accession>
<dbReference type="CDD" id="cd01029">
    <property type="entry name" value="TOPRIM_primases"/>
    <property type="match status" value="1"/>
</dbReference>